<dbReference type="EMBL" id="LSSL01003972">
    <property type="protein sequence ID" value="OLY79920.1"/>
    <property type="molecule type" value="Genomic_DNA"/>
</dbReference>
<dbReference type="Proteomes" id="UP000187455">
    <property type="component" value="Unassembled WGS sequence"/>
</dbReference>
<dbReference type="AlphaFoldDB" id="A0A1R0GSQ5"/>
<evidence type="ECO:0000256" key="2">
    <source>
        <dbReference type="SAM" id="SignalP"/>
    </source>
</evidence>
<feature type="region of interest" description="Disordered" evidence="1">
    <location>
        <begin position="47"/>
        <end position="66"/>
    </location>
</feature>
<evidence type="ECO:0000313" key="3">
    <source>
        <dbReference type="EMBL" id="OLY79920.1"/>
    </source>
</evidence>
<feature type="compositionally biased region" description="Polar residues" evidence="1">
    <location>
        <begin position="274"/>
        <end position="298"/>
    </location>
</feature>
<reference evidence="3 4" key="1">
    <citation type="journal article" date="2016" name="Mol. Biol. Evol.">
        <title>Genome-Wide Survey of Gut Fungi (Harpellales) Reveals the First Horizontally Transferred Ubiquitin Gene from a Mosquito Host.</title>
        <authorList>
            <person name="Wang Y."/>
            <person name="White M.M."/>
            <person name="Kvist S."/>
            <person name="Moncalvo J.M."/>
        </authorList>
    </citation>
    <scope>NUCLEOTIDE SEQUENCE [LARGE SCALE GENOMIC DNA]</scope>
    <source>
        <strain evidence="3 4">ALG-7-W6</strain>
    </source>
</reference>
<gene>
    <name evidence="3" type="ORF">AYI68_g5997</name>
</gene>
<feature type="compositionally biased region" description="Acidic residues" evidence="1">
    <location>
        <begin position="89"/>
        <end position="98"/>
    </location>
</feature>
<keyword evidence="4" id="KW-1185">Reference proteome</keyword>
<evidence type="ECO:0000313" key="4">
    <source>
        <dbReference type="Proteomes" id="UP000187455"/>
    </source>
</evidence>
<feature type="region of interest" description="Disordered" evidence="1">
    <location>
        <begin position="274"/>
        <end position="340"/>
    </location>
</feature>
<evidence type="ECO:0000256" key="1">
    <source>
        <dbReference type="SAM" id="MobiDB-lite"/>
    </source>
</evidence>
<feature type="compositionally biased region" description="Acidic residues" evidence="1">
    <location>
        <begin position="182"/>
        <end position="191"/>
    </location>
</feature>
<feature type="compositionally biased region" description="Basic and acidic residues" evidence="1">
    <location>
        <begin position="299"/>
        <end position="327"/>
    </location>
</feature>
<protein>
    <submittedName>
        <fullName evidence="3">Uncharacterized protein</fullName>
    </submittedName>
</protein>
<sequence>MRISLLNLIFSTSAILAQHNKAHSRDLYYEHNTYPTVSYRHYSTRYPRTTTSKTPTPTTTCTSSKKTRIHRNKYLKKRQFFRPPSETVEITETDDPVENTETGGGFLFESSAFSETSEEDGFNKRQDTGDTSDSSDSDVDVDGGAVVGAKEKPVFDSDDSDNSSEKDLKKRQFFRPPSETVEITETDDPVENTETGGGFLFESSAFSETSEEDGFNKRQETGDTSDSSDSDMDVDDGAAVGAKEEPVFDSEDSDNSSEKDLKKRMAFMASYSYTNVNDRQNNSLPYNRENGYSTNPKSHPSDRSTDNKKYEPNSKNDHPYKKNHSDSRNGGSTNSDKPKPNGYYLNGRYWHWNSRPGVAFMNSLEYKPSYADQRFQYLYTYLLEFKKRWNSRPSFRLRWNRSSRFRSEWFSKVDFNKSKKH</sequence>
<organism evidence="3 4">
    <name type="scientific">Smittium mucronatum</name>
    <dbReference type="NCBI Taxonomy" id="133383"/>
    <lineage>
        <taxon>Eukaryota</taxon>
        <taxon>Fungi</taxon>
        <taxon>Fungi incertae sedis</taxon>
        <taxon>Zoopagomycota</taxon>
        <taxon>Kickxellomycotina</taxon>
        <taxon>Harpellomycetes</taxon>
        <taxon>Harpellales</taxon>
        <taxon>Legeriomycetaceae</taxon>
        <taxon>Smittium</taxon>
    </lineage>
</organism>
<proteinExistence type="predicted"/>
<comment type="caution">
    <text evidence="3">The sequence shown here is derived from an EMBL/GenBank/DDBJ whole genome shotgun (WGS) entry which is preliminary data.</text>
</comment>
<feature type="chain" id="PRO_5012728986" evidence="2">
    <location>
        <begin position="18"/>
        <end position="421"/>
    </location>
</feature>
<accession>A0A1R0GSQ5</accession>
<feature type="region of interest" description="Disordered" evidence="1">
    <location>
        <begin position="82"/>
        <end position="261"/>
    </location>
</feature>
<name>A0A1R0GSQ5_9FUNG</name>
<keyword evidence="2" id="KW-0732">Signal</keyword>
<feature type="signal peptide" evidence="2">
    <location>
        <begin position="1"/>
        <end position="17"/>
    </location>
</feature>
<feature type="compositionally biased region" description="Low complexity" evidence="1">
    <location>
        <begin position="47"/>
        <end position="64"/>
    </location>
</feature>
<feature type="compositionally biased region" description="Acidic residues" evidence="1">
    <location>
        <begin position="226"/>
        <end position="236"/>
    </location>
</feature>